<organism evidence="1 2">
    <name type="scientific">Eretmocerus hayati</name>
    <dbReference type="NCBI Taxonomy" id="131215"/>
    <lineage>
        <taxon>Eukaryota</taxon>
        <taxon>Metazoa</taxon>
        <taxon>Ecdysozoa</taxon>
        <taxon>Arthropoda</taxon>
        <taxon>Hexapoda</taxon>
        <taxon>Insecta</taxon>
        <taxon>Pterygota</taxon>
        <taxon>Neoptera</taxon>
        <taxon>Endopterygota</taxon>
        <taxon>Hymenoptera</taxon>
        <taxon>Apocrita</taxon>
        <taxon>Proctotrupomorpha</taxon>
        <taxon>Chalcidoidea</taxon>
        <taxon>Aphelinidae</taxon>
        <taxon>Aphelininae</taxon>
        <taxon>Eretmocerus</taxon>
    </lineage>
</organism>
<name>A0ACC2NKB4_9HYME</name>
<accession>A0ACC2NKB4</accession>
<reference evidence="1" key="1">
    <citation type="submission" date="2023-04" db="EMBL/GenBank/DDBJ databases">
        <title>A chromosome-level genome assembly of the parasitoid wasp Eretmocerus hayati.</title>
        <authorList>
            <person name="Zhong Y."/>
            <person name="Liu S."/>
            <person name="Liu Y."/>
        </authorList>
    </citation>
    <scope>NUCLEOTIDE SEQUENCE</scope>
    <source>
        <strain evidence="1">ZJU_SS_LIU_2023</strain>
    </source>
</reference>
<sequence>MSSTEEEIDVVNIKPKETSSARASSGISSPPRINPFGAVGERNFRPSTPTSRNAIAMVEEHAERVIRSMQAESVASGTNTAASHKTFEPHPGAISSTYVSTPIPIDFSLDTADQMHSRPAKTYAIAAMALQDVKNLVIRPYHVHNPQNFMQLNTVTTTAMRERNLIIRADSSLRKEHGGDFSLTTERQNLPSAFKTAEHTITSGLQDITLRTRQLHNEPVPSTSRAEDSAKDDHEKPLDLSTKPTILPARKRQQKRVKTNQPSEKDRRTNEELQPAGLSSNAEHIIVPMKSGRPARNLGANRCRYDMPTVQHASHNCTIVVPFDNCHSYGNVSLSHPLELDQNHLILESEEDKGACICGKPYMAPALK</sequence>
<protein>
    <submittedName>
        <fullName evidence="1">Uncharacterized protein</fullName>
    </submittedName>
</protein>
<keyword evidence="2" id="KW-1185">Reference proteome</keyword>
<comment type="caution">
    <text evidence="1">The sequence shown here is derived from an EMBL/GenBank/DDBJ whole genome shotgun (WGS) entry which is preliminary data.</text>
</comment>
<gene>
    <name evidence="1" type="ORF">QAD02_002018</name>
</gene>
<evidence type="ECO:0000313" key="2">
    <source>
        <dbReference type="Proteomes" id="UP001239111"/>
    </source>
</evidence>
<proteinExistence type="predicted"/>
<dbReference type="EMBL" id="CM056743">
    <property type="protein sequence ID" value="KAJ8670759.1"/>
    <property type="molecule type" value="Genomic_DNA"/>
</dbReference>
<evidence type="ECO:0000313" key="1">
    <source>
        <dbReference type="EMBL" id="KAJ8670759.1"/>
    </source>
</evidence>
<dbReference type="Proteomes" id="UP001239111">
    <property type="component" value="Chromosome 3"/>
</dbReference>